<evidence type="ECO:0000256" key="2">
    <source>
        <dbReference type="ARBA" id="ARBA00012513"/>
    </source>
</evidence>
<evidence type="ECO:0000313" key="21">
    <source>
        <dbReference type="EMBL" id="KAJ4959951.1"/>
    </source>
</evidence>
<keyword evidence="11" id="KW-0418">Kinase</keyword>
<sequence length="291" mass="32362">MITPTNRSPSCNKEGSVMELYLSGAGLQGKLDNLSFRSFLILLCPNLSLNSQVGTIPEDISTCSKLTLLDLYGKSLSGVVPPLSNFSNMNILTLAGNQINGPIPSELGMMFLAILIVVIVFLIRHNWKHEQAKVKEEIHGNIFLLWNFDGRIAYEDIVATTEDFNPINCVGTRGYGAVYKVVLAKGHVVAVKKLYSLEVEELEDESSFNNEIRVLMGIKHRNIVKLYGFCSHPRCMFLICVANALSYLHHDCIPPIVHRDILSSNILLDSELEALVSDFRVARQLKPDSSN</sequence>
<keyword evidence="14 19" id="KW-0472">Membrane</keyword>
<comment type="catalytic activity">
    <reaction evidence="17">
        <text>L-threonyl-[protein] + ATP = O-phospho-L-threonyl-[protein] + ADP + H(+)</text>
        <dbReference type="Rhea" id="RHEA:46608"/>
        <dbReference type="Rhea" id="RHEA-COMP:11060"/>
        <dbReference type="Rhea" id="RHEA-COMP:11605"/>
        <dbReference type="ChEBI" id="CHEBI:15378"/>
        <dbReference type="ChEBI" id="CHEBI:30013"/>
        <dbReference type="ChEBI" id="CHEBI:30616"/>
        <dbReference type="ChEBI" id="CHEBI:61977"/>
        <dbReference type="ChEBI" id="CHEBI:456216"/>
        <dbReference type="EC" id="2.7.11.1"/>
    </reaction>
</comment>
<dbReference type="Gene3D" id="1.10.510.10">
    <property type="entry name" value="Transferase(Phosphotransferase) domain 1"/>
    <property type="match status" value="1"/>
</dbReference>
<keyword evidence="9" id="KW-0677">Repeat</keyword>
<keyword evidence="5" id="KW-0433">Leucine-rich repeat</keyword>
<dbReference type="InterPro" id="IPR000719">
    <property type="entry name" value="Prot_kinase_dom"/>
</dbReference>
<dbReference type="PANTHER" id="PTHR48005">
    <property type="entry name" value="LEUCINE RICH REPEAT KINASE 2"/>
    <property type="match status" value="1"/>
</dbReference>
<proteinExistence type="predicted"/>
<organism evidence="21 22">
    <name type="scientific">Protea cynaroides</name>
    <dbReference type="NCBI Taxonomy" id="273540"/>
    <lineage>
        <taxon>Eukaryota</taxon>
        <taxon>Viridiplantae</taxon>
        <taxon>Streptophyta</taxon>
        <taxon>Embryophyta</taxon>
        <taxon>Tracheophyta</taxon>
        <taxon>Spermatophyta</taxon>
        <taxon>Magnoliopsida</taxon>
        <taxon>Proteales</taxon>
        <taxon>Proteaceae</taxon>
        <taxon>Protea</taxon>
    </lineage>
</organism>
<dbReference type="InterPro" id="IPR032675">
    <property type="entry name" value="LRR_dom_sf"/>
</dbReference>
<comment type="subcellular location">
    <subcellularLocation>
        <location evidence="1">Membrane</location>
        <topology evidence="1">Single-pass type I membrane protein</topology>
    </subcellularLocation>
</comment>
<keyword evidence="8" id="KW-0732">Signal</keyword>
<keyword evidence="22" id="KW-1185">Reference proteome</keyword>
<gene>
    <name evidence="21" type="ORF">NE237_019861</name>
</gene>
<dbReference type="EC" id="2.7.11.1" evidence="2"/>
<dbReference type="FunFam" id="3.30.200.20:FF:000309">
    <property type="entry name" value="Leucine-rich repeat receptor protein kinase MSP1"/>
    <property type="match status" value="1"/>
</dbReference>
<evidence type="ECO:0000256" key="7">
    <source>
        <dbReference type="ARBA" id="ARBA00022692"/>
    </source>
</evidence>
<evidence type="ECO:0000256" key="16">
    <source>
        <dbReference type="ARBA" id="ARBA00023180"/>
    </source>
</evidence>
<dbReference type="OrthoDB" id="676979at2759"/>
<keyword evidence="16" id="KW-0325">Glycoprotein</keyword>
<keyword evidence="12" id="KW-0067">ATP-binding</keyword>
<evidence type="ECO:0000256" key="5">
    <source>
        <dbReference type="ARBA" id="ARBA00022614"/>
    </source>
</evidence>
<comment type="catalytic activity">
    <reaction evidence="18">
        <text>L-seryl-[protein] + ATP = O-phospho-L-seryl-[protein] + ADP + H(+)</text>
        <dbReference type="Rhea" id="RHEA:17989"/>
        <dbReference type="Rhea" id="RHEA-COMP:9863"/>
        <dbReference type="Rhea" id="RHEA-COMP:11604"/>
        <dbReference type="ChEBI" id="CHEBI:15378"/>
        <dbReference type="ChEBI" id="CHEBI:29999"/>
        <dbReference type="ChEBI" id="CHEBI:30616"/>
        <dbReference type="ChEBI" id="CHEBI:83421"/>
        <dbReference type="ChEBI" id="CHEBI:456216"/>
        <dbReference type="EC" id="2.7.11.1"/>
    </reaction>
</comment>
<name>A0A9Q0H7B8_9MAGN</name>
<protein>
    <recommendedName>
        <fullName evidence="2">non-specific serine/threonine protein kinase</fullName>
        <ecNumber evidence="2">2.7.11.1</ecNumber>
    </recommendedName>
</protein>
<evidence type="ECO:0000256" key="4">
    <source>
        <dbReference type="ARBA" id="ARBA00022553"/>
    </source>
</evidence>
<evidence type="ECO:0000256" key="12">
    <source>
        <dbReference type="ARBA" id="ARBA00022840"/>
    </source>
</evidence>
<dbReference type="SUPFAM" id="SSF52058">
    <property type="entry name" value="L domain-like"/>
    <property type="match status" value="1"/>
</dbReference>
<evidence type="ECO:0000259" key="20">
    <source>
        <dbReference type="PROSITE" id="PS50011"/>
    </source>
</evidence>
<keyword evidence="6" id="KW-0808">Transferase</keyword>
<dbReference type="GO" id="GO:0016020">
    <property type="term" value="C:membrane"/>
    <property type="evidence" value="ECO:0007669"/>
    <property type="project" value="UniProtKB-SubCell"/>
</dbReference>
<evidence type="ECO:0000256" key="3">
    <source>
        <dbReference type="ARBA" id="ARBA00022527"/>
    </source>
</evidence>
<keyword evidence="7 19" id="KW-0812">Transmembrane</keyword>
<feature type="transmembrane region" description="Helical" evidence="19">
    <location>
        <begin position="107"/>
        <end position="123"/>
    </location>
</feature>
<evidence type="ECO:0000256" key="8">
    <source>
        <dbReference type="ARBA" id="ARBA00022729"/>
    </source>
</evidence>
<dbReference type="Gene3D" id="3.30.200.20">
    <property type="entry name" value="Phosphorylase Kinase, domain 1"/>
    <property type="match status" value="1"/>
</dbReference>
<comment type="caution">
    <text evidence="21">The sequence shown here is derived from an EMBL/GenBank/DDBJ whole genome shotgun (WGS) entry which is preliminary data.</text>
</comment>
<feature type="domain" description="Protein kinase" evidence="20">
    <location>
        <begin position="164"/>
        <end position="291"/>
    </location>
</feature>
<dbReference type="GO" id="GO:0005524">
    <property type="term" value="F:ATP binding"/>
    <property type="evidence" value="ECO:0007669"/>
    <property type="project" value="UniProtKB-KW"/>
</dbReference>
<dbReference type="InterPro" id="IPR011009">
    <property type="entry name" value="Kinase-like_dom_sf"/>
</dbReference>
<dbReference type="EMBL" id="JAMYWD010000009">
    <property type="protein sequence ID" value="KAJ4959951.1"/>
    <property type="molecule type" value="Genomic_DNA"/>
</dbReference>
<evidence type="ECO:0000256" key="1">
    <source>
        <dbReference type="ARBA" id="ARBA00004479"/>
    </source>
</evidence>
<dbReference type="PROSITE" id="PS50011">
    <property type="entry name" value="PROTEIN_KINASE_DOM"/>
    <property type="match status" value="1"/>
</dbReference>
<evidence type="ECO:0000313" key="22">
    <source>
        <dbReference type="Proteomes" id="UP001141806"/>
    </source>
</evidence>
<evidence type="ECO:0000256" key="15">
    <source>
        <dbReference type="ARBA" id="ARBA00023170"/>
    </source>
</evidence>
<evidence type="ECO:0000256" key="18">
    <source>
        <dbReference type="ARBA" id="ARBA00048679"/>
    </source>
</evidence>
<keyword evidence="13 19" id="KW-1133">Transmembrane helix</keyword>
<evidence type="ECO:0000256" key="10">
    <source>
        <dbReference type="ARBA" id="ARBA00022741"/>
    </source>
</evidence>
<evidence type="ECO:0000256" key="11">
    <source>
        <dbReference type="ARBA" id="ARBA00022777"/>
    </source>
</evidence>
<evidence type="ECO:0000256" key="9">
    <source>
        <dbReference type="ARBA" id="ARBA00022737"/>
    </source>
</evidence>
<evidence type="ECO:0000256" key="14">
    <source>
        <dbReference type="ARBA" id="ARBA00023136"/>
    </source>
</evidence>
<keyword evidence="15" id="KW-0675">Receptor</keyword>
<dbReference type="GO" id="GO:0004674">
    <property type="term" value="F:protein serine/threonine kinase activity"/>
    <property type="evidence" value="ECO:0007669"/>
    <property type="project" value="UniProtKB-KW"/>
</dbReference>
<dbReference type="AlphaFoldDB" id="A0A9Q0H7B8"/>
<evidence type="ECO:0000256" key="19">
    <source>
        <dbReference type="SAM" id="Phobius"/>
    </source>
</evidence>
<dbReference type="PANTHER" id="PTHR48005:SF16">
    <property type="entry name" value="MDIS1-INTERACTING RECEPTOR LIKE KINASE 2-LIKE ISOFORM X1"/>
    <property type="match status" value="1"/>
</dbReference>
<evidence type="ECO:0000256" key="17">
    <source>
        <dbReference type="ARBA" id="ARBA00047899"/>
    </source>
</evidence>
<reference evidence="21" key="1">
    <citation type="journal article" date="2023" name="Plant J.">
        <title>The genome of the king protea, Protea cynaroides.</title>
        <authorList>
            <person name="Chang J."/>
            <person name="Duong T.A."/>
            <person name="Schoeman C."/>
            <person name="Ma X."/>
            <person name="Roodt D."/>
            <person name="Barker N."/>
            <person name="Li Z."/>
            <person name="Van de Peer Y."/>
            <person name="Mizrachi E."/>
        </authorList>
    </citation>
    <scope>NUCLEOTIDE SEQUENCE</scope>
    <source>
        <tissue evidence="21">Young leaves</tissue>
    </source>
</reference>
<evidence type="ECO:0000256" key="6">
    <source>
        <dbReference type="ARBA" id="ARBA00022679"/>
    </source>
</evidence>
<dbReference type="Pfam" id="PF00069">
    <property type="entry name" value="Pkinase"/>
    <property type="match status" value="1"/>
</dbReference>
<dbReference type="Proteomes" id="UP001141806">
    <property type="component" value="Unassembled WGS sequence"/>
</dbReference>
<accession>A0A9Q0H7B8</accession>
<keyword evidence="4" id="KW-0597">Phosphoprotein</keyword>
<dbReference type="InterPro" id="IPR051420">
    <property type="entry name" value="Ser_Thr_Kinases_DiverseReg"/>
</dbReference>
<dbReference type="Gene3D" id="3.80.10.10">
    <property type="entry name" value="Ribonuclease Inhibitor"/>
    <property type="match status" value="1"/>
</dbReference>
<evidence type="ECO:0000256" key="13">
    <source>
        <dbReference type="ARBA" id="ARBA00022989"/>
    </source>
</evidence>
<keyword evidence="10" id="KW-0547">Nucleotide-binding</keyword>
<dbReference type="SUPFAM" id="SSF56112">
    <property type="entry name" value="Protein kinase-like (PK-like)"/>
    <property type="match status" value="1"/>
</dbReference>
<keyword evidence="3" id="KW-0723">Serine/threonine-protein kinase</keyword>